<keyword evidence="3" id="KW-1185">Reference proteome</keyword>
<organism evidence="2 3">
    <name type="scientific">Pleurodeles waltl</name>
    <name type="common">Iberian ribbed newt</name>
    <dbReference type="NCBI Taxonomy" id="8319"/>
    <lineage>
        <taxon>Eukaryota</taxon>
        <taxon>Metazoa</taxon>
        <taxon>Chordata</taxon>
        <taxon>Craniata</taxon>
        <taxon>Vertebrata</taxon>
        <taxon>Euteleostomi</taxon>
        <taxon>Amphibia</taxon>
        <taxon>Batrachia</taxon>
        <taxon>Caudata</taxon>
        <taxon>Salamandroidea</taxon>
        <taxon>Salamandridae</taxon>
        <taxon>Pleurodelinae</taxon>
        <taxon>Pleurodeles</taxon>
    </lineage>
</organism>
<proteinExistence type="inferred from homology"/>
<evidence type="ECO:0000313" key="3">
    <source>
        <dbReference type="Proteomes" id="UP001066276"/>
    </source>
</evidence>
<protein>
    <recommendedName>
        <fullName evidence="4">Cornifelin</fullName>
    </recommendedName>
</protein>
<accession>A0AAV7PXC8</accession>
<dbReference type="Proteomes" id="UP001066276">
    <property type="component" value="Chromosome 7"/>
</dbReference>
<name>A0AAV7PXC8_PLEWA</name>
<reference evidence="2" key="1">
    <citation type="journal article" date="2022" name="bioRxiv">
        <title>Sequencing and chromosome-scale assembly of the giantPleurodeles waltlgenome.</title>
        <authorList>
            <person name="Brown T."/>
            <person name="Elewa A."/>
            <person name="Iarovenko S."/>
            <person name="Subramanian E."/>
            <person name="Araus A.J."/>
            <person name="Petzold A."/>
            <person name="Susuki M."/>
            <person name="Suzuki K.-i.T."/>
            <person name="Hayashi T."/>
            <person name="Toyoda A."/>
            <person name="Oliveira C."/>
            <person name="Osipova E."/>
            <person name="Leigh N.D."/>
            <person name="Simon A."/>
            <person name="Yun M.H."/>
        </authorList>
    </citation>
    <scope>NUCLEOTIDE SEQUENCE</scope>
    <source>
        <strain evidence="2">20211129_DDA</strain>
        <tissue evidence="2">Liver</tissue>
    </source>
</reference>
<comment type="caution">
    <text evidence="2">The sequence shown here is derived from an EMBL/GenBank/DDBJ whole genome shotgun (WGS) entry which is preliminary data.</text>
</comment>
<gene>
    <name evidence="2" type="ORF">NDU88_011296</name>
</gene>
<comment type="similarity">
    <text evidence="1">Belongs to the cornifelin family.</text>
</comment>
<dbReference type="InterPro" id="IPR006461">
    <property type="entry name" value="PLAC_motif_containing"/>
</dbReference>
<dbReference type="Pfam" id="PF04749">
    <property type="entry name" value="PLAC8"/>
    <property type="match status" value="1"/>
</dbReference>
<evidence type="ECO:0008006" key="4">
    <source>
        <dbReference type="Google" id="ProtNLM"/>
    </source>
</evidence>
<dbReference type="NCBIfam" id="TIGR01571">
    <property type="entry name" value="A_thal_Cys_rich"/>
    <property type="match status" value="1"/>
</dbReference>
<evidence type="ECO:0000313" key="2">
    <source>
        <dbReference type="EMBL" id="KAJ1132996.1"/>
    </source>
</evidence>
<dbReference type="EMBL" id="JANPWB010000011">
    <property type="protein sequence ID" value="KAJ1132996.1"/>
    <property type="molecule type" value="Genomic_DNA"/>
</dbReference>
<dbReference type="AlphaFoldDB" id="A0AAV7PXC8"/>
<sequence>MSHKRITIGKTQQAPPTKFIKKRYMRLLIHSFWFTRDALSSEGRRIPSASQKRLVNPDHLYRQRALHWYPSSRLFQTWVFSDRRMSYQGESKIPLQDATEMTYQNEAKTYQGETIVLQPQRGGYSQQEGLKQWSSNLFDCFDDIEICLCGTFCPCIHCCMLADTMGESFCVPYLPGARAAMRTSLRHRHNIQGTIREDALTAWCCLQCVLCQMSRELKSRH</sequence>
<dbReference type="PANTHER" id="PTHR15907">
    <property type="entry name" value="DUF614 FAMILY PROTEIN-RELATED"/>
    <property type="match status" value="1"/>
</dbReference>
<evidence type="ECO:0000256" key="1">
    <source>
        <dbReference type="ARBA" id="ARBA00009024"/>
    </source>
</evidence>